<dbReference type="Gene3D" id="1.10.150.50">
    <property type="entry name" value="Transcription Factor, Ets-1"/>
    <property type="match status" value="1"/>
</dbReference>
<dbReference type="EMBL" id="CP121646">
    <property type="protein sequence ID" value="WFU61263.1"/>
    <property type="molecule type" value="Genomic_DNA"/>
</dbReference>
<sequence>MRIADWLNAVGLAEYIAAFEANHIDLDQLGELTDADLREIGVTALGHRRALLKAAKDRSFILPALNAQTEYPSFPPNVAT</sequence>
<dbReference type="RefSeq" id="WP_310884855.1">
    <property type="nucleotide sequence ID" value="NZ_CP121646.1"/>
</dbReference>
<organism evidence="2 3">
    <name type="scientific">Bradyrhizobium brasilense</name>
    <dbReference type="NCBI Taxonomy" id="1419277"/>
    <lineage>
        <taxon>Bacteria</taxon>
        <taxon>Pseudomonadati</taxon>
        <taxon>Pseudomonadota</taxon>
        <taxon>Alphaproteobacteria</taxon>
        <taxon>Hyphomicrobiales</taxon>
        <taxon>Nitrobacteraceae</taxon>
        <taxon>Bradyrhizobium</taxon>
    </lineage>
</organism>
<name>A0ABY8JBA9_9BRAD</name>
<accession>A0ABY8JBA9</accession>
<dbReference type="Proteomes" id="UP001221546">
    <property type="component" value="Chromosome"/>
</dbReference>
<evidence type="ECO:0000313" key="3">
    <source>
        <dbReference type="Proteomes" id="UP001221546"/>
    </source>
</evidence>
<dbReference type="SUPFAM" id="SSF47769">
    <property type="entry name" value="SAM/Pointed domain"/>
    <property type="match status" value="1"/>
</dbReference>
<dbReference type="SMART" id="SM00454">
    <property type="entry name" value="SAM"/>
    <property type="match status" value="1"/>
</dbReference>
<evidence type="ECO:0000313" key="2">
    <source>
        <dbReference type="EMBL" id="WFU61263.1"/>
    </source>
</evidence>
<evidence type="ECO:0000259" key="1">
    <source>
        <dbReference type="SMART" id="SM00454"/>
    </source>
</evidence>
<keyword evidence="3" id="KW-1185">Reference proteome</keyword>
<reference evidence="2 3" key="1">
    <citation type="submission" date="2023-04" db="EMBL/GenBank/DDBJ databases">
        <title>Australian commercial rhizobial inoculants.</title>
        <authorList>
            <person name="Kohlmeier M.G."/>
            <person name="O'Hara G.W."/>
            <person name="Colombi E."/>
            <person name="Ramsay J.P."/>
            <person name="Terpolilli J."/>
        </authorList>
    </citation>
    <scope>NUCLEOTIDE SEQUENCE [LARGE SCALE GENOMIC DNA]</scope>
    <source>
        <strain evidence="2 3">CB627</strain>
    </source>
</reference>
<dbReference type="CDD" id="cd09487">
    <property type="entry name" value="SAM_superfamily"/>
    <property type="match status" value="1"/>
</dbReference>
<gene>
    <name evidence="2" type="ORF">QA636_27585</name>
</gene>
<dbReference type="InterPro" id="IPR013761">
    <property type="entry name" value="SAM/pointed_sf"/>
</dbReference>
<dbReference type="InterPro" id="IPR001660">
    <property type="entry name" value="SAM"/>
</dbReference>
<dbReference type="Pfam" id="PF00536">
    <property type="entry name" value="SAM_1"/>
    <property type="match status" value="1"/>
</dbReference>
<protein>
    <submittedName>
        <fullName evidence="2">SAM domain-containing protein</fullName>
    </submittedName>
</protein>
<proteinExistence type="predicted"/>
<feature type="domain" description="SAM" evidence="1">
    <location>
        <begin position="2"/>
        <end position="61"/>
    </location>
</feature>